<keyword evidence="1" id="KW-0175">Coiled coil</keyword>
<name>A0AAE1DSJ8_9GAST</name>
<dbReference type="InterPro" id="IPR027417">
    <property type="entry name" value="P-loop_NTPase"/>
</dbReference>
<evidence type="ECO:0000313" key="3">
    <source>
        <dbReference type="Proteomes" id="UP001283361"/>
    </source>
</evidence>
<comment type="caution">
    <text evidence="2">The sequence shown here is derived from an EMBL/GenBank/DDBJ whole genome shotgun (WGS) entry which is preliminary data.</text>
</comment>
<evidence type="ECO:0000313" key="2">
    <source>
        <dbReference type="EMBL" id="KAK3781334.1"/>
    </source>
</evidence>
<dbReference type="Proteomes" id="UP001283361">
    <property type="component" value="Unassembled WGS sequence"/>
</dbReference>
<sequence length="315" mass="35733">MGAPTRARRESERTLSFVSDVSRTYLLAVIFTLCRVCCQPLEMSTDLKIILCGWRDSLLTTIGNTLVGHQAFRGQGLEVQHDTGVLRHGRKVDVTIMILPVPVFFGSASAQKICDKTLTNFSFADFHAVIILTHIFPDLSVFHPPAVHDFMRDSIGQRVLKEKGLLLMTGQERFTDAQGKGDISLSFMTWCRQNTTTNFQNLFQMAQERCLLFSQDVLDCPCNQLIDMIDRHVVGGVHYIEVKIKDIEMRFHELADIKLALLQLQIQNNALKETLQNLSGMLEDLTEQVGRQNTVMNTEIQNIKDKIDRRHKGSL</sequence>
<proteinExistence type="predicted"/>
<accession>A0AAE1DSJ8</accession>
<organism evidence="2 3">
    <name type="scientific">Elysia crispata</name>
    <name type="common">lettuce slug</name>
    <dbReference type="NCBI Taxonomy" id="231223"/>
    <lineage>
        <taxon>Eukaryota</taxon>
        <taxon>Metazoa</taxon>
        <taxon>Spiralia</taxon>
        <taxon>Lophotrochozoa</taxon>
        <taxon>Mollusca</taxon>
        <taxon>Gastropoda</taxon>
        <taxon>Heterobranchia</taxon>
        <taxon>Euthyneura</taxon>
        <taxon>Panpulmonata</taxon>
        <taxon>Sacoglossa</taxon>
        <taxon>Placobranchoidea</taxon>
        <taxon>Plakobranchidae</taxon>
        <taxon>Elysia</taxon>
    </lineage>
</organism>
<protein>
    <recommendedName>
        <fullName evidence="4">AIG1-type G domain-containing protein</fullName>
    </recommendedName>
</protein>
<reference evidence="2" key="1">
    <citation type="journal article" date="2023" name="G3 (Bethesda)">
        <title>A reference genome for the long-term kleptoplast-retaining sea slug Elysia crispata morphotype clarki.</title>
        <authorList>
            <person name="Eastman K.E."/>
            <person name="Pendleton A.L."/>
            <person name="Shaikh M.A."/>
            <person name="Suttiyut T."/>
            <person name="Ogas R."/>
            <person name="Tomko P."/>
            <person name="Gavelis G."/>
            <person name="Widhalm J.R."/>
            <person name="Wisecaver J.H."/>
        </authorList>
    </citation>
    <scope>NUCLEOTIDE SEQUENCE</scope>
    <source>
        <strain evidence="2">ECLA1</strain>
    </source>
</reference>
<keyword evidence="3" id="KW-1185">Reference proteome</keyword>
<gene>
    <name evidence="2" type="ORF">RRG08_018961</name>
</gene>
<dbReference type="AlphaFoldDB" id="A0AAE1DSJ8"/>
<dbReference type="Gene3D" id="3.40.50.300">
    <property type="entry name" value="P-loop containing nucleotide triphosphate hydrolases"/>
    <property type="match status" value="1"/>
</dbReference>
<evidence type="ECO:0008006" key="4">
    <source>
        <dbReference type="Google" id="ProtNLM"/>
    </source>
</evidence>
<evidence type="ECO:0000256" key="1">
    <source>
        <dbReference type="SAM" id="Coils"/>
    </source>
</evidence>
<feature type="coiled-coil region" evidence="1">
    <location>
        <begin position="254"/>
        <end position="288"/>
    </location>
</feature>
<dbReference type="EMBL" id="JAWDGP010002624">
    <property type="protein sequence ID" value="KAK3781334.1"/>
    <property type="molecule type" value="Genomic_DNA"/>
</dbReference>